<dbReference type="Proteomes" id="UP000438699">
    <property type="component" value="Unassembled WGS sequence"/>
</dbReference>
<dbReference type="PANTHER" id="PTHR42837:SF2">
    <property type="entry name" value="MEMBRANE METALLOPROTEASE ARASP2, CHLOROPLASTIC-RELATED"/>
    <property type="match status" value="1"/>
</dbReference>
<comment type="similarity">
    <text evidence="3 11">Belongs to the peptidase M50B family.</text>
</comment>
<feature type="transmembrane region" description="Helical" evidence="11">
    <location>
        <begin position="324"/>
        <end position="345"/>
    </location>
</feature>
<evidence type="ECO:0000256" key="10">
    <source>
        <dbReference type="ARBA" id="ARBA00023136"/>
    </source>
</evidence>
<dbReference type="NCBIfam" id="TIGR00054">
    <property type="entry name" value="RIP metalloprotease RseP"/>
    <property type="match status" value="1"/>
</dbReference>
<dbReference type="CDD" id="cd23081">
    <property type="entry name" value="cpPDZ_EcRseP-like"/>
    <property type="match status" value="1"/>
</dbReference>
<dbReference type="InterPro" id="IPR036034">
    <property type="entry name" value="PDZ_sf"/>
</dbReference>
<sequence>MTSIIAVIVVLGGLIFFHELGHFVVARLLGMGVKAFSLGFGPRIFGFRSGNTDYRLSAFPLGGYVQLAGESGEPEEDDLFPENKLFSARPPWQRMLVVAAGPVFNFLLAFLCFWGLLLANGEMVMAPTVGEVVQGSPAQTAGIQSGDTVLSINGLKVTYWRDMVEEIRKEGIRPLQLEVDRNGTTERFTLTARLESHKNLFGEDVKIPIVGVKASGEMTSIPVEGSGFVPAMEQTWYSMKMVVMGFVKLVERIVPLDTIGGPIFLMQAVHEGTKSGINELIYLTAIISINLGIINLLPIPVLDGGHIVYFTLEMIMRRPVSDRWRALATRIGIMFLLALMTLAIYNDIRRLLS</sequence>
<keyword evidence="9 11" id="KW-0482">Metalloprotease</keyword>
<dbReference type="PANTHER" id="PTHR42837">
    <property type="entry name" value="REGULATOR OF SIGMA-E PROTEASE RSEP"/>
    <property type="match status" value="1"/>
</dbReference>
<gene>
    <name evidence="13" type="primary">rseP</name>
    <name evidence="13" type="ORF">F8A88_08075</name>
</gene>
<proteinExistence type="inferred from homology"/>
<keyword evidence="7 11" id="KW-0862">Zinc</keyword>
<dbReference type="InterPro" id="IPR001478">
    <property type="entry name" value="PDZ"/>
</dbReference>
<dbReference type="PROSITE" id="PS50106">
    <property type="entry name" value="PDZ"/>
    <property type="match status" value="1"/>
</dbReference>
<reference evidence="13 14" key="1">
    <citation type="journal article" date="2017" name="Int. J. Syst. Evol. Microbiol.">
        <title>Desulfovibrio senegalensis sp. nov., a mesophilic sulfate reducer isolated from marine sediment.</title>
        <authorList>
            <person name="Thioye A."/>
            <person name="Gam Z.B.A."/>
            <person name="Mbengue M."/>
            <person name="Cayol J.L."/>
            <person name="Joseph-Bartoli M."/>
            <person name="Toure-Kane C."/>
            <person name="Labat M."/>
        </authorList>
    </citation>
    <scope>NUCLEOTIDE SEQUENCE [LARGE SCALE GENOMIC DNA]</scope>
    <source>
        <strain evidence="13 14">DSM 101509</strain>
    </source>
</reference>
<dbReference type="GO" id="GO:0046872">
    <property type="term" value="F:metal ion binding"/>
    <property type="evidence" value="ECO:0007669"/>
    <property type="project" value="UniProtKB-KW"/>
</dbReference>
<dbReference type="Gene3D" id="2.30.42.10">
    <property type="match status" value="1"/>
</dbReference>
<feature type="transmembrane region" description="Helical" evidence="11">
    <location>
        <begin position="95"/>
        <end position="117"/>
    </location>
</feature>
<evidence type="ECO:0000256" key="1">
    <source>
        <dbReference type="ARBA" id="ARBA00001947"/>
    </source>
</evidence>
<dbReference type="OrthoDB" id="9782003at2"/>
<evidence type="ECO:0000256" key="2">
    <source>
        <dbReference type="ARBA" id="ARBA00004141"/>
    </source>
</evidence>
<dbReference type="GO" id="GO:0006508">
    <property type="term" value="P:proteolysis"/>
    <property type="evidence" value="ECO:0007669"/>
    <property type="project" value="UniProtKB-KW"/>
</dbReference>
<evidence type="ECO:0000256" key="11">
    <source>
        <dbReference type="RuleBase" id="RU362031"/>
    </source>
</evidence>
<evidence type="ECO:0000259" key="12">
    <source>
        <dbReference type="PROSITE" id="PS50106"/>
    </source>
</evidence>
<dbReference type="SMART" id="SM00228">
    <property type="entry name" value="PDZ"/>
    <property type="match status" value="1"/>
</dbReference>
<evidence type="ECO:0000256" key="6">
    <source>
        <dbReference type="ARBA" id="ARBA00022801"/>
    </source>
</evidence>
<dbReference type="RefSeq" id="WP_151150611.1">
    <property type="nucleotide sequence ID" value="NZ_WAIE01000002.1"/>
</dbReference>
<dbReference type="AlphaFoldDB" id="A0A6N6N4F5"/>
<keyword evidence="8 11" id="KW-1133">Transmembrane helix</keyword>
<name>A0A6N6N4F5_9BACT</name>
<dbReference type="GO" id="GO:0004222">
    <property type="term" value="F:metalloendopeptidase activity"/>
    <property type="evidence" value="ECO:0007669"/>
    <property type="project" value="InterPro"/>
</dbReference>
<keyword evidence="10 11" id="KW-0472">Membrane</keyword>
<dbReference type="InterPro" id="IPR008915">
    <property type="entry name" value="Peptidase_M50"/>
</dbReference>
<dbReference type="CDD" id="cd06163">
    <property type="entry name" value="S2P-M50_PDZ_RseP-like"/>
    <property type="match status" value="1"/>
</dbReference>
<feature type="domain" description="PDZ" evidence="12">
    <location>
        <begin position="115"/>
        <end position="171"/>
    </location>
</feature>
<evidence type="ECO:0000313" key="13">
    <source>
        <dbReference type="EMBL" id="KAB1442390.1"/>
    </source>
</evidence>
<evidence type="ECO:0000313" key="14">
    <source>
        <dbReference type="Proteomes" id="UP000438699"/>
    </source>
</evidence>
<dbReference type="GO" id="GO:0016020">
    <property type="term" value="C:membrane"/>
    <property type="evidence" value="ECO:0007669"/>
    <property type="project" value="UniProtKB-SubCell"/>
</dbReference>
<dbReference type="InterPro" id="IPR004387">
    <property type="entry name" value="Pept_M50_Zn"/>
</dbReference>
<comment type="caution">
    <text evidence="13">The sequence shown here is derived from an EMBL/GenBank/DDBJ whole genome shotgun (WGS) entry which is preliminary data.</text>
</comment>
<keyword evidence="14" id="KW-1185">Reference proteome</keyword>
<keyword evidence="11" id="KW-0479">Metal-binding</keyword>
<feature type="transmembrane region" description="Helical" evidence="11">
    <location>
        <begin position="280"/>
        <end position="302"/>
    </location>
</feature>
<comment type="subcellular location">
    <subcellularLocation>
        <location evidence="2">Membrane</location>
        <topology evidence="2">Multi-pass membrane protein</topology>
    </subcellularLocation>
</comment>
<dbReference type="Pfam" id="PF17820">
    <property type="entry name" value="PDZ_6"/>
    <property type="match status" value="1"/>
</dbReference>
<evidence type="ECO:0000256" key="5">
    <source>
        <dbReference type="ARBA" id="ARBA00022692"/>
    </source>
</evidence>
<protein>
    <recommendedName>
        <fullName evidence="11">Zinc metalloprotease</fullName>
        <ecNumber evidence="11">3.4.24.-</ecNumber>
    </recommendedName>
</protein>
<dbReference type="Pfam" id="PF02163">
    <property type="entry name" value="Peptidase_M50"/>
    <property type="match status" value="1"/>
</dbReference>
<dbReference type="EMBL" id="WAIE01000002">
    <property type="protein sequence ID" value="KAB1442390.1"/>
    <property type="molecule type" value="Genomic_DNA"/>
</dbReference>
<accession>A0A6N6N4F5</accession>
<evidence type="ECO:0000256" key="9">
    <source>
        <dbReference type="ARBA" id="ARBA00023049"/>
    </source>
</evidence>
<dbReference type="InterPro" id="IPR041489">
    <property type="entry name" value="PDZ_6"/>
</dbReference>
<keyword evidence="6 11" id="KW-0378">Hydrolase</keyword>
<evidence type="ECO:0000256" key="4">
    <source>
        <dbReference type="ARBA" id="ARBA00022670"/>
    </source>
</evidence>
<dbReference type="EC" id="3.4.24.-" evidence="11"/>
<dbReference type="SUPFAM" id="SSF50156">
    <property type="entry name" value="PDZ domain-like"/>
    <property type="match status" value="1"/>
</dbReference>
<keyword evidence="4 13" id="KW-0645">Protease</keyword>
<organism evidence="13 14">
    <name type="scientific">Pseudodesulfovibrio senegalensis</name>
    <dbReference type="NCBI Taxonomy" id="1721087"/>
    <lineage>
        <taxon>Bacteria</taxon>
        <taxon>Pseudomonadati</taxon>
        <taxon>Thermodesulfobacteriota</taxon>
        <taxon>Desulfovibrionia</taxon>
        <taxon>Desulfovibrionales</taxon>
        <taxon>Desulfovibrionaceae</taxon>
    </lineage>
</organism>
<evidence type="ECO:0000256" key="3">
    <source>
        <dbReference type="ARBA" id="ARBA00007931"/>
    </source>
</evidence>
<keyword evidence="5 11" id="KW-0812">Transmembrane</keyword>
<evidence type="ECO:0000256" key="8">
    <source>
        <dbReference type="ARBA" id="ARBA00022989"/>
    </source>
</evidence>
<evidence type="ECO:0000256" key="7">
    <source>
        <dbReference type="ARBA" id="ARBA00022833"/>
    </source>
</evidence>
<comment type="cofactor">
    <cofactor evidence="1 11">
        <name>Zn(2+)</name>
        <dbReference type="ChEBI" id="CHEBI:29105"/>
    </cofactor>
</comment>